<feature type="transmembrane region" description="Helical" evidence="1">
    <location>
        <begin position="84"/>
        <end position="103"/>
    </location>
</feature>
<evidence type="ECO:0000313" key="4">
    <source>
        <dbReference type="EMBL" id="NMH99574.1"/>
    </source>
</evidence>
<gene>
    <name evidence="4" type="ORF">HF526_19975</name>
</gene>
<keyword evidence="1" id="KW-1133">Transmembrane helix</keyword>
<protein>
    <submittedName>
        <fullName evidence="4">Acyltransferase</fullName>
    </submittedName>
</protein>
<feature type="transmembrane region" description="Helical" evidence="1">
    <location>
        <begin position="208"/>
        <end position="228"/>
    </location>
</feature>
<keyword evidence="4" id="KW-0808">Transferase</keyword>
<feature type="transmembrane region" description="Helical" evidence="1">
    <location>
        <begin position="154"/>
        <end position="171"/>
    </location>
</feature>
<keyword evidence="1" id="KW-0472">Membrane</keyword>
<sequence>MATASISARPDVAPKSRYRPELQGLRALASGLVVVYHVWLGRISGGVDVFFLISGFLITGQLYRAGLRGPIAVRPFWGRVVRRLLPAAATVLLVTVAAGMVVLPEQRWLQAIREVVASALFVENWRLAADSVDYFAQHDAASVVQHFWSLSVQGQFYLVWPLLVGVVVLAARQTGQELRPLLAITLLALFAASLLYSVELTAANQPLAYFDSLTRVWEFALGGLLALGIDEIRLSRAVRVALGWIGVVGLVSCGLALDVGSQFPGYVALWPILSAAAVLVAGATGSRLGVDRALSSRPLRYLGDLSFALYLWHWPVLIFYLVGRDRAEVGWRGGLVIIGASLVLAALTYHLVEKPTRTAKLGARVLRGDYRVGALALVPVLLAAGTWHIVSTNTAEQVAVVGDDDHPGAMALEAGAGAGDDDAELIPSLVTLHEDFAGIDDCTPSALNDELKLCATPTAGPPTRRIVIVGDSHAEQYIAALRPIAEQRNWQLVAMLKGACPFSAVSDTVPGDRRCIAFNAAATQEIVRMHPDAVFTVGTLNVRRGLSEHTPQGFVDRWRSLDEAGIPVLAVRDNPRYDYAPAECLQRSGRGAPGCAPPREEFLAPQAPYTALRDVPPNVHFLDFSDHICPGTTCPPEIGNVFVYLDDNHLSATYLTSMSPIVGRAVVTAMGW</sequence>
<feature type="transmembrane region" description="Helical" evidence="1">
    <location>
        <begin position="329"/>
        <end position="352"/>
    </location>
</feature>
<organism evidence="4 5">
    <name type="scientific">Pseudonocardia acidicola</name>
    <dbReference type="NCBI Taxonomy" id="2724939"/>
    <lineage>
        <taxon>Bacteria</taxon>
        <taxon>Bacillati</taxon>
        <taxon>Actinomycetota</taxon>
        <taxon>Actinomycetes</taxon>
        <taxon>Pseudonocardiales</taxon>
        <taxon>Pseudonocardiaceae</taxon>
        <taxon>Pseudonocardia</taxon>
    </lineage>
</organism>
<keyword evidence="1" id="KW-0812">Transmembrane</keyword>
<feature type="transmembrane region" description="Helical" evidence="1">
    <location>
        <begin position="269"/>
        <end position="290"/>
    </location>
</feature>
<comment type="caution">
    <text evidence="4">The sequence shown here is derived from an EMBL/GenBank/DDBJ whole genome shotgun (WGS) entry which is preliminary data.</text>
</comment>
<feature type="transmembrane region" description="Helical" evidence="1">
    <location>
        <begin position="240"/>
        <end position="257"/>
    </location>
</feature>
<keyword evidence="5" id="KW-1185">Reference proteome</keyword>
<dbReference type="GO" id="GO:0016746">
    <property type="term" value="F:acyltransferase activity"/>
    <property type="evidence" value="ECO:0007669"/>
    <property type="project" value="UniProtKB-KW"/>
</dbReference>
<dbReference type="InterPro" id="IPR002656">
    <property type="entry name" value="Acyl_transf_3_dom"/>
</dbReference>
<name>A0ABX1SH30_9PSEU</name>
<evidence type="ECO:0000256" key="1">
    <source>
        <dbReference type="SAM" id="Phobius"/>
    </source>
</evidence>
<feature type="transmembrane region" description="Helical" evidence="1">
    <location>
        <begin position="46"/>
        <end position="63"/>
    </location>
</feature>
<feature type="domain" description="SGNH" evidence="3">
    <location>
        <begin position="448"/>
        <end position="661"/>
    </location>
</feature>
<feature type="transmembrane region" description="Helical" evidence="1">
    <location>
        <begin position="302"/>
        <end position="323"/>
    </location>
</feature>
<reference evidence="4 5" key="1">
    <citation type="submission" date="2020-04" db="EMBL/GenBank/DDBJ databases">
        <authorList>
            <person name="Klaysubun C."/>
            <person name="Duangmal K."/>
            <person name="Lipun K."/>
        </authorList>
    </citation>
    <scope>NUCLEOTIDE SEQUENCE [LARGE SCALE GENOMIC DNA]</scope>
    <source>
        <strain evidence="4 5">K10HN5</strain>
    </source>
</reference>
<evidence type="ECO:0000259" key="2">
    <source>
        <dbReference type="Pfam" id="PF01757"/>
    </source>
</evidence>
<feature type="domain" description="Acyltransferase 3" evidence="2">
    <location>
        <begin position="21"/>
        <end position="349"/>
    </location>
</feature>
<dbReference type="PANTHER" id="PTHR23028:SF53">
    <property type="entry name" value="ACYL_TRANSF_3 DOMAIN-CONTAINING PROTEIN"/>
    <property type="match status" value="1"/>
</dbReference>
<dbReference type="EMBL" id="JAAXLA010000038">
    <property type="protein sequence ID" value="NMH99574.1"/>
    <property type="molecule type" value="Genomic_DNA"/>
</dbReference>
<dbReference type="PANTHER" id="PTHR23028">
    <property type="entry name" value="ACETYLTRANSFERASE"/>
    <property type="match status" value="1"/>
</dbReference>
<dbReference type="Pfam" id="PF19040">
    <property type="entry name" value="SGNH"/>
    <property type="match status" value="1"/>
</dbReference>
<dbReference type="Proteomes" id="UP000820669">
    <property type="component" value="Unassembled WGS sequence"/>
</dbReference>
<accession>A0ABX1SH30</accession>
<proteinExistence type="predicted"/>
<dbReference type="InterPro" id="IPR050879">
    <property type="entry name" value="Acyltransferase_3"/>
</dbReference>
<evidence type="ECO:0000313" key="5">
    <source>
        <dbReference type="Proteomes" id="UP000820669"/>
    </source>
</evidence>
<dbReference type="RefSeq" id="WP_169383058.1">
    <property type="nucleotide sequence ID" value="NZ_JAAXLA010000038.1"/>
</dbReference>
<keyword evidence="4" id="KW-0012">Acyltransferase</keyword>
<feature type="transmembrane region" description="Helical" evidence="1">
    <location>
        <begin position="178"/>
        <end position="196"/>
    </location>
</feature>
<feature type="transmembrane region" description="Helical" evidence="1">
    <location>
        <begin position="372"/>
        <end position="390"/>
    </location>
</feature>
<evidence type="ECO:0000259" key="3">
    <source>
        <dbReference type="Pfam" id="PF19040"/>
    </source>
</evidence>
<dbReference type="InterPro" id="IPR043968">
    <property type="entry name" value="SGNH"/>
</dbReference>
<dbReference type="Pfam" id="PF01757">
    <property type="entry name" value="Acyl_transf_3"/>
    <property type="match status" value="1"/>
</dbReference>